<gene>
    <name evidence="1" type="ORF">FHS32_001651</name>
</gene>
<evidence type="ECO:0000313" key="1">
    <source>
        <dbReference type="EMBL" id="MBB5124919.1"/>
    </source>
</evidence>
<dbReference type="EMBL" id="JACHJE010000003">
    <property type="protein sequence ID" value="MBB5124919.1"/>
    <property type="molecule type" value="Genomic_DNA"/>
</dbReference>
<comment type="caution">
    <text evidence="1">The sequence shown here is derived from an EMBL/GenBank/DDBJ whole genome shotgun (WGS) entry which is preliminary data.</text>
</comment>
<proteinExistence type="predicted"/>
<sequence>MRAYPKYKVYKYDAYLKIGGYMGKATVKKPIGICFEEWTTKA</sequence>
<dbReference type="Proteomes" id="UP000568022">
    <property type="component" value="Unassembled WGS sequence"/>
</dbReference>
<dbReference type="AlphaFoldDB" id="A0A7W8BNT6"/>
<organism evidence="1 2">
    <name type="scientific">Streptomyces griseoloalbus</name>
    <dbReference type="NCBI Taxonomy" id="67303"/>
    <lineage>
        <taxon>Bacteria</taxon>
        <taxon>Bacillati</taxon>
        <taxon>Actinomycetota</taxon>
        <taxon>Actinomycetes</taxon>
        <taxon>Kitasatosporales</taxon>
        <taxon>Streptomycetaceae</taxon>
        <taxon>Streptomyces</taxon>
    </lineage>
</organism>
<protein>
    <submittedName>
        <fullName evidence="1">Inorganic pyrophosphatase</fullName>
    </submittedName>
</protein>
<reference evidence="1 2" key="1">
    <citation type="submission" date="2020-08" db="EMBL/GenBank/DDBJ databases">
        <title>Genomic Encyclopedia of Type Strains, Phase III (KMG-III): the genomes of soil and plant-associated and newly described type strains.</title>
        <authorList>
            <person name="Whitman W."/>
        </authorList>
    </citation>
    <scope>NUCLEOTIDE SEQUENCE [LARGE SCALE GENOMIC DNA]</scope>
    <source>
        <strain evidence="1 2">CECT 3226</strain>
    </source>
</reference>
<evidence type="ECO:0000313" key="2">
    <source>
        <dbReference type="Proteomes" id="UP000568022"/>
    </source>
</evidence>
<name>A0A7W8BNT6_9ACTN</name>
<keyword evidence="2" id="KW-1185">Reference proteome</keyword>
<accession>A0A7W8BNT6</accession>